<feature type="transmembrane region" description="Helical" evidence="1">
    <location>
        <begin position="52"/>
        <end position="73"/>
    </location>
</feature>
<accession>A0A9P1FYZ6</accession>
<comment type="caution">
    <text evidence="2">The sequence shown here is derived from an EMBL/GenBank/DDBJ whole genome shotgun (WGS) entry which is preliminary data.</text>
</comment>
<dbReference type="EMBL" id="CAMXCT010001817">
    <property type="protein sequence ID" value="CAI3993336.1"/>
    <property type="molecule type" value="Genomic_DNA"/>
</dbReference>
<feature type="transmembrane region" description="Helical" evidence="1">
    <location>
        <begin position="225"/>
        <end position="242"/>
    </location>
</feature>
<feature type="transmembrane region" description="Helical" evidence="1">
    <location>
        <begin position="85"/>
        <end position="111"/>
    </location>
</feature>
<keyword evidence="5" id="KW-1185">Reference proteome</keyword>
<feature type="transmembrane region" description="Helical" evidence="1">
    <location>
        <begin position="147"/>
        <end position="165"/>
    </location>
</feature>
<sequence length="249" mass="27795">SNQRGLPNMTGHRIKSWPLSPSLKDLKASRKTISKWSLLRWLKPEIAFGETFWPEVFSALTMLFPALHGYYMAPDIAADASFPPGVWALLYATLFHCPVSMAYHLANAAFYGMSGYDALNTPFRTADLVAIHLCCIAFGWAESHGDISYTIFLIVINVGCILSLLRSLALGRRGGRHENYWVAFAVFLYTLPVLMRCDYINYVGIAASWCLACIFQSLGPKMGGWGHGFFHLMLVPYLHFLMRGAAATN</sequence>
<evidence type="ECO:0000256" key="1">
    <source>
        <dbReference type="SAM" id="Phobius"/>
    </source>
</evidence>
<reference evidence="2" key="1">
    <citation type="submission" date="2022-10" db="EMBL/GenBank/DDBJ databases">
        <authorList>
            <person name="Chen Y."/>
            <person name="Dougan E. K."/>
            <person name="Chan C."/>
            <person name="Rhodes N."/>
            <person name="Thang M."/>
        </authorList>
    </citation>
    <scope>NUCLEOTIDE SEQUENCE</scope>
</reference>
<name>A0A9P1FYZ6_9DINO</name>
<dbReference type="Proteomes" id="UP001152797">
    <property type="component" value="Unassembled WGS sequence"/>
</dbReference>
<keyword evidence="1" id="KW-0472">Membrane</keyword>
<dbReference type="EMBL" id="CAMXCT030001817">
    <property type="protein sequence ID" value="CAL4780648.1"/>
    <property type="molecule type" value="Genomic_DNA"/>
</dbReference>
<proteinExistence type="predicted"/>
<keyword evidence="4" id="KW-0547">Nucleotide-binding</keyword>
<protein>
    <submittedName>
        <fullName evidence="4">DNA 3'-5' helicase</fullName>
    </submittedName>
</protein>
<evidence type="ECO:0000313" key="5">
    <source>
        <dbReference type="Proteomes" id="UP001152797"/>
    </source>
</evidence>
<reference evidence="3" key="2">
    <citation type="submission" date="2024-04" db="EMBL/GenBank/DDBJ databases">
        <authorList>
            <person name="Chen Y."/>
            <person name="Shah S."/>
            <person name="Dougan E. K."/>
            <person name="Thang M."/>
            <person name="Chan C."/>
        </authorList>
    </citation>
    <scope>NUCLEOTIDE SEQUENCE [LARGE SCALE GENOMIC DNA]</scope>
</reference>
<keyword evidence="4" id="KW-0347">Helicase</keyword>
<evidence type="ECO:0000313" key="3">
    <source>
        <dbReference type="EMBL" id="CAL1146711.1"/>
    </source>
</evidence>
<evidence type="ECO:0000313" key="4">
    <source>
        <dbReference type="EMBL" id="CAL4780648.1"/>
    </source>
</evidence>
<evidence type="ECO:0000313" key="2">
    <source>
        <dbReference type="EMBL" id="CAI3993336.1"/>
    </source>
</evidence>
<gene>
    <name evidence="2" type="ORF">C1SCF055_LOCUS20097</name>
</gene>
<feature type="transmembrane region" description="Helical" evidence="1">
    <location>
        <begin position="177"/>
        <end position="194"/>
    </location>
</feature>
<keyword evidence="1" id="KW-1133">Transmembrane helix</keyword>
<dbReference type="GO" id="GO:0004386">
    <property type="term" value="F:helicase activity"/>
    <property type="evidence" value="ECO:0007669"/>
    <property type="project" value="UniProtKB-KW"/>
</dbReference>
<keyword evidence="1" id="KW-0812">Transmembrane</keyword>
<keyword evidence="4" id="KW-0378">Hydrolase</keyword>
<feature type="non-terminal residue" evidence="2">
    <location>
        <position position="249"/>
    </location>
</feature>
<dbReference type="AlphaFoldDB" id="A0A9P1FYZ6"/>
<organism evidence="2">
    <name type="scientific">Cladocopium goreaui</name>
    <dbReference type="NCBI Taxonomy" id="2562237"/>
    <lineage>
        <taxon>Eukaryota</taxon>
        <taxon>Sar</taxon>
        <taxon>Alveolata</taxon>
        <taxon>Dinophyceae</taxon>
        <taxon>Suessiales</taxon>
        <taxon>Symbiodiniaceae</taxon>
        <taxon>Cladocopium</taxon>
    </lineage>
</organism>
<keyword evidence="4" id="KW-0067">ATP-binding</keyword>
<dbReference type="OrthoDB" id="416799at2759"/>
<dbReference type="EMBL" id="CAMXCT020001817">
    <property type="protein sequence ID" value="CAL1146711.1"/>
    <property type="molecule type" value="Genomic_DNA"/>
</dbReference>